<dbReference type="OrthoDB" id="195113at2"/>
<dbReference type="Gene3D" id="3.40.430.10">
    <property type="entry name" value="Dihydrofolate Reductase, subunit A"/>
    <property type="match status" value="1"/>
</dbReference>
<sequence length="191" mass="21057">MRKLVYYVGMTIDGFIAAPDGGIDHFPVGQDVLDFLRDDYPETVPAHIRQALGFDDRPNRHFDTGIQGRPTYELALRIGITSPYPHLRQYVVSETITESPDPAVEIISSDLVGKVRELKAEDGLDIWLMGGGRLAGSLLPEIDAMVIKLYPVVLGAGIPVFTADFSPTAFELTGTRRLENGALILDYARKQ</sequence>
<dbReference type="PANTHER" id="PTHR38011">
    <property type="entry name" value="DIHYDROFOLATE REDUCTASE FAMILY PROTEIN (AFU_ORTHOLOGUE AFUA_8G06820)"/>
    <property type="match status" value="1"/>
</dbReference>
<accession>A0A3A4B4P4</accession>
<evidence type="ECO:0000313" key="3">
    <source>
        <dbReference type="Proteomes" id="UP000265768"/>
    </source>
</evidence>
<comment type="caution">
    <text evidence="2">The sequence shown here is derived from an EMBL/GenBank/DDBJ whole genome shotgun (WGS) entry which is preliminary data.</text>
</comment>
<dbReference type="Pfam" id="PF01872">
    <property type="entry name" value="RibD_C"/>
    <property type="match status" value="1"/>
</dbReference>
<dbReference type="RefSeq" id="WP_119926247.1">
    <property type="nucleotide sequence ID" value="NZ_QZEY01000003.1"/>
</dbReference>
<name>A0A3A4B4P4_9ACTN</name>
<dbReference type="InterPro" id="IPR002734">
    <property type="entry name" value="RibDG_C"/>
</dbReference>
<dbReference type="AlphaFoldDB" id="A0A3A4B4P4"/>
<proteinExistence type="predicted"/>
<evidence type="ECO:0000259" key="1">
    <source>
        <dbReference type="Pfam" id="PF01872"/>
    </source>
</evidence>
<gene>
    <name evidence="2" type="ORF">D5H75_10760</name>
</gene>
<protein>
    <submittedName>
        <fullName evidence="2">Dihydrofolate reductase</fullName>
    </submittedName>
</protein>
<dbReference type="GO" id="GO:0008703">
    <property type="term" value="F:5-amino-6-(5-phosphoribosylamino)uracil reductase activity"/>
    <property type="evidence" value="ECO:0007669"/>
    <property type="project" value="InterPro"/>
</dbReference>
<dbReference type="SUPFAM" id="SSF53597">
    <property type="entry name" value="Dihydrofolate reductase-like"/>
    <property type="match status" value="1"/>
</dbReference>
<dbReference type="Proteomes" id="UP000265768">
    <property type="component" value="Unassembled WGS sequence"/>
</dbReference>
<dbReference type="EMBL" id="QZEY01000003">
    <property type="protein sequence ID" value="RJL33287.1"/>
    <property type="molecule type" value="Genomic_DNA"/>
</dbReference>
<dbReference type="InterPro" id="IPR050765">
    <property type="entry name" value="Riboflavin_Biosynth_HTPR"/>
</dbReference>
<dbReference type="GO" id="GO:0009231">
    <property type="term" value="P:riboflavin biosynthetic process"/>
    <property type="evidence" value="ECO:0007669"/>
    <property type="project" value="InterPro"/>
</dbReference>
<feature type="domain" description="Bacterial bifunctional deaminase-reductase C-terminal" evidence="1">
    <location>
        <begin position="3"/>
        <end position="183"/>
    </location>
</feature>
<organism evidence="2 3">
    <name type="scientific">Bailinhaonella thermotolerans</name>
    <dbReference type="NCBI Taxonomy" id="1070861"/>
    <lineage>
        <taxon>Bacteria</taxon>
        <taxon>Bacillati</taxon>
        <taxon>Actinomycetota</taxon>
        <taxon>Actinomycetes</taxon>
        <taxon>Streptosporangiales</taxon>
        <taxon>Streptosporangiaceae</taxon>
        <taxon>Bailinhaonella</taxon>
    </lineage>
</organism>
<dbReference type="InterPro" id="IPR024072">
    <property type="entry name" value="DHFR-like_dom_sf"/>
</dbReference>
<keyword evidence="3" id="KW-1185">Reference proteome</keyword>
<reference evidence="2 3" key="1">
    <citation type="submission" date="2018-09" db="EMBL/GenBank/DDBJ databases">
        <title>YIM 75507 draft genome.</title>
        <authorList>
            <person name="Tang S."/>
            <person name="Feng Y."/>
        </authorList>
    </citation>
    <scope>NUCLEOTIDE SEQUENCE [LARGE SCALE GENOMIC DNA]</scope>
    <source>
        <strain evidence="2 3">YIM 75507</strain>
    </source>
</reference>
<dbReference type="PANTHER" id="PTHR38011:SF11">
    <property type="entry name" value="2,5-DIAMINO-6-RIBOSYLAMINO-4(3H)-PYRIMIDINONE 5'-PHOSPHATE REDUCTASE"/>
    <property type="match status" value="1"/>
</dbReference>
<evidence type="ECO:0000313" key="2">
    <source>
        <dbReference type="EMBL" id="RJL33287.1"/>
    </source>
</evidence>